<keyword evidence="2" id="KW-1185">Reference proteome</keyword>
<evidence type="ECO:0000313" key="1">
    <source>
        <dbReference type="EMBL" id="KAF4616643.1"/>
    </source>
</evidence>
<protein>
    <submittedName>
        <fullName evidence="1">Uncharacterized protein</fullName>
    </submittedName>
</protein>
<reference evidence="1 2" key="1">
    <citation type="submission" date="2019-12" db="EMBL/GenBank/DDBJ databases">
        <authorList>
            <person name="Floudas D."/>
            <person name="Bentzer J."/>
            <person name="Ahren D."/>
            <person name="Johansson T."/>
            <person name="Persson P."/>
            <person name="Tunlid A."/>
        </authorList>
    </citation>
    <scope>NUCLEOTIDE SEQUENCE [LARGE SCALE GENOMIC DNA]</scope>
    <source>
        <strain evidence="1 2">CBS 102.39</strain>
    </source>
</reference>
<evidence type="ECO:0000313" key="2">
    <source>
        <dbReference type="Proteomes" id="UP000521872"/>
    </source>
</evidence>
<dbReference type="Proteomes" id="UP000521872">
    <property type="component" value="Unassembled WGS sequence"/>
</dbReference>
<proteinExistence type="predicted"/>
<name>A0A8H4QT11_9AGAR</name>
<gene>
    <name evidence="1" type="ORF">D9613_008325</name>
</gene>
<sequence length="181" mass="20824">MADQLPQYLIKSFTTVLNQPQHASDPTLFFGPYMRLLYYLFDPNNDFEIHPQFHAIPLSSDWDNVCVDATFTVEYHQHPVMFIHVNESQMEPDSEQMRNRFLDLRHRLVTPRFPAVVACGTRLFFYEYVAATKTLTPPAMPAAARISNDVLAPNYDLLEASGIARLRQEVQSVIEMCQALN</sequence>
<organism evidence="1 2">
    <name type="scientific">Agrocybe pediades</name>
    <dbReference type="NCBI Taxonomy" id="84607"/>
    <lineage>
        <taxon>Eukaryota</taxon>
        <taxon>Fungi</taxon>
        <taxon>Dikarya</taxon>
        <taxon>Basidiomycota</taxon>
        <taxon>Agaricomycotina</taxon>
        <taxon>Agaricomycetes</taxon>
        <taxon>Agaricomycetidae</taxon>
        <taxon>Agaricales</taxon>
        <taxon>Agaricineae</taxon>
        <taxon>Strophariaceae</taxon>
        <taxon>Agrocybe</taxon>
    </lineage>
</organism>
<comment type="caution">
    <text evidence="1">The sequence shown here is derived from an EMBL/GenBank/DDBJ whole genome shotgun (WGS) entry which is preliminary data.</text>
</comment>
<accession>A0A8H4QT11</accession>
<dbReference type="EMBL" id="JAACJL010000031">
    <property type="protein sequence ID" value="KAF4616643.1"/>
    <property type="molecule type" value="Genomic_DNA"/>
</dbReference>
<dbReference type="AlphaFoldDB" id="A0A8H4QT11"/>